<dbReference type="InterPro" id="IPR017907">
    <property type="entry name" value="Znf_RING_CS"/>
</dbReference>
<feature type="compositionally biased region" description="Polar residues" evidence="20">
    <location>
        <begin position="25"/>
        <end position="42"/>
    </location>
</feature>
<feature type="domain" description="RING-type" evidence="21">
    <location>
        <begin position="147"/>
        <end position="206"/>
    </location>
</feature>
<feature type="compositionally biased region" description="Acidic residues" evidence="20">
    <location>
        <begin position="264"/>
        <end position="294"/>
    </location>
</feature>
<evidence type="ECO:0000256" key="8">
    <source>
        <dbReference type="ARBA" id="ARBA00022679"/>
    </source>
</evidence>
<evidence type="ECO:0000256" key="15">
    <source>
        <dbReference type="ARBA" id="ARBA00022989"/>
    </source>
</evidence>
<dbReference type="GO" id="GO:0008270">
    <property type="term" value="F:zinc ion binding"/>
    <property type="evidence" value="ECO:0007669"/>
    <property type="project" value="UniProtKB-KW"/>
</dbReference>
<dbReference type="PANTHER" id="PTHR23350:SF0">
    <property type="entry name" value="PEROXISOME BIOGENESIS FACTOR 10"/>
    <property type="match status" value="1"/>
</dbReference>
<comment type="pathway">
    <text evidence="3">Protein modification; protein ubiquitination.</text>
</comment>
<evidence type="ECO:0000256" key="18">
    <source>
        <dbReference type="ARBA" id="ARBA00041230"/>
    </source>
</evidence>
<dbReference type="InterPro" id="IPR058504">
    <property type="entry name" value="DUF8191"/>
</dbReference>
<proteinExistence type="evidence at transcript level"/>
<comment type="subcellular location">
    <subcellularLocation>
        <location evidence="2">Peroxisome membrane</location>
        <topology evidence="2">Multi-pass membrane protein</topology>
    </subcellularLocation>
</comment>
<dbReference type="GO" id="GO:0061630">
    <property type="term" value="F:ubiquitin protein ligase activity"/>
    <property type="evidence" value="ECO:0007669"/>
    <property type="project" value="UniProtKB-EC"/>
</dbReference>
<evidence type="ECO:0000256" key="12">
    <source>
        <dbReference type="ARBA" id="ARBA00022786"/>
    </source>
</evidence>
<keyword evidence="15" id="KW-1133">Transmembrane helix</keyword>
<organism evidence="22">
    <name type="scientific">Trametes gibbosa</name>
    <dbReference type="NCBI Taxonomy" id="160864"/>
    <lineage>
        <taxon>Eukaryota</taxon>
        <taxon>Fungi</taxon>
        <taxon>Dikarya</taxon>
        <taxon>Basidiomycota</taxon>
        <taxon>Agaricomycotina</taxon>
        <taxon>Agaricomycetes</taxon>
        <taxon>Polyporales</taxon>
        <taxon>Polyporaceae</taxon>
        <taxon>Trametes</taxon>
    </lineage>
</organism>
<keyword evidence="6" id="KW-0813">Transport</keyword>
<keyword evidence="7" id="KW-0962">Peroxisome biogenesis</keyword>
<dbReference type="Pfam" id="PF13445">
    <property type="entry name" value="zf-RING_UBOX"/>
    <property type="match status" value="1"/>
</dbReference>
<protein>
    <recommendedName>
        <fullName evidence="5">RING-type E3 ubiquitin transferase</fullName>
        <ecNumber evidence="5">2.3.2.27</ecNumber>
    </recommendedName>
    <alternativeName>
        <fullName evidence="18">Peroxin-10</fullName>
    </alternativeName>
</protein>
<dbReference type="Gene3D" id="3.30.40.10">
    <property type="entry name" value="Zinc/RING finger domain, C3HC4 (zinc finger)"/>
    <property type="match status" value="1"/>
</dbReference>
<evidence type="ECO:0000256" key="11">
    <source>
        <dbReference type="ARBA" id="ARBA00022771"/>
    </source>
</evidence>
<keyword evidence="8" id="KW-0808">Transferase</keyword>
<accession>A0A6G6FQC6</accession>
<dbReference type="EMBL" id="MK805205">
    <property type="protein sequence ID" value="QIE48478.1"/>
    <property type="molecule type" value="mRNA"/>
</dbReference>
<keyword evidence="11 19" id="KW-0863">Zinc-finger</keyword>
<evidence type="ECO:0000256" key="4">
    <source>
        <dbReference type="ARBA" id="ARBA00008704"/>
    </source>
</evidence>
<evidence type="ECO:0000256" key="7">
    <source>
        <dbReference type="ARBA" id="ARBA00022593"/>
    </source>
</evidence>
<evidence type="ECO:0000256" key="19">
    <source>
        <dbReference type="PROSITE-ProRule" id="PRU00175"/>
    </source>
</evidence>
<evidence type="ECO:0000256" key="10">
    <source>
        <dbReference type="ARBA" id="ARBA00022723"/>
    </source>
</evidence>
<keyword evidence="9" id="KW-0812">Transmembrane</keyword>
<dbReference type="AlphaFoldDB" id="A0A6G6FQC6"/>
<dbReference type="SMART" id="SM00184">
    <property type="entry name" value="RING"/>
    <property type="match status" value="1"/>
</dbReference>
<feature type="region of interest" description="Disordered" evidence="20">
    <location>
        <begin position="15"/>
        <end position="74"/>
    </location>
</feature>
<comment type="similarity">
    <text evidence="4">Belongs to the pex2/pex10/pex12 family.</text>
</comment>
<dbReference type="EC" id="2.3.2.27" evidence="5"/>
<dbReference type="InterPro" id="IPR027370">
    <property type="entry name" value="Znf-RING_euk"/>
</dbReference>
<evidence type="ECO:0000256" key="1">
    <source>
        <dbReference type="ARBA" id="ARBA00000900"/>
    </source>
</evidence>
<feature type="compositionally biased region" description="Basic and acidic residues" evidence="20">
    <location>
        <begin position="43"/>
        <end position="55"/>
    </location>
</feature>
<dbReference type="OrthoDB" id="6105938at2759"/>
<dbReference type="InterPro" id="IPR001841">
    <property type="entry name" value="Znf_RING"/>
</dbReference>
<dbReference type="InterPro" id="IPR013083">
    <property type="entry name" value="Znf_RING/FYVE/PHD"/>
</dbReference>
<dbReference type="PANTHER" id="PTHR23350">
    <property type="entry name" value="PEROXISOME ASSEMBLY PROTEIN 10"/>
    <property type="match status" value="1"/>
</dbReference>
<dbReference type="GO" id="GO:0016558">
    <property type="term" value="P:protein import into peroxisome matrix"/>
    <property type="evidence" value="ECO:0007669"/>
    <property type="project" value="InterPro"/>
</dbReference>
<name>A0A6G6FQC6_9APHY</name>
<evidence type="ECO:0000256" key="13">
    <source>
        <dbReference type="ARBA" id="ARBA00022833"/>
    </source>
</evidence>
<evidence type="ECO:0000256" key="9">
    <source>
        <dbReference type="ARBA" id="ARBA00022692"/>
    </source>
</evidence>
<evidence type="ECO:0000313" key="22">
    <source>
        <dbReference type="EMBL" id="QIE48478.1"/>
    </source>
</evidence>
<evidence type="ECO:0000256" key="17">
    <source>
        <dbReference type="ARBA" id="ARBA00023140"/>
    </source>
</evidence>
<keyword evidence="14" id="KW-0653">Protein transport</keyword>
<evidence type="ECO:0000256" key="6">
    <source>
        <dbReference type="ARBA" id="ARBA00022448"/>
    </source>
</evidence>
<evidence type="ECO:0000256" key="2">
    <source>
        <dbReference type="ARBA" id="ARBA00004585"/>
    </source>
</evidence>
<keyword evidence="16" id="KW-0472">Membrane</keyword>
<evidence type="ECO:0000259" key="21">
    <source>
        <dbReference type="PROSITE" id="PS50089"/>
    </source>
</evidence>
<evidence type="ECO:0000256" key="20">
    <source>
        <dbReference type="SAM" id="MobiDB-lite"/>
    </source>
</evidence>
<comment type="catalytic activity">
    <reaction evidence="1">
        <text>S-ubiquitinyl-[E2 ubiquitin-conjugating enzyme]-L-cysteine + [acceptor protein]-L-lysine = [E2 ubiquitin-conjugating enzyme]-L-cysteine + N(6)-ubiquitinyl-[acceptor protein]-L-lysine.</text>
        <dbReference type="EC" id="2.3.2.27"/>
    </reaction>
</comment>
<dbReference type="InterPro" id="IPR025654">
    <property type="entry name" value="PEX2/10"/>
</dbReference>
<feature type="compositionally biased region" description="Acidic residues" evidence="20">
    <location>
        <begin position="433"/>
        <end position="454"/>
    </location>
</feature>
<feature type="region of interest" description="Disordered" evidence="20">
    <location>
        <begin position="229"/>
        <end position="314"/>
    </location>
</feature>
<evidence type="ECO:0000256" key="5">
    <source>
        <dbReference type="ARBA" id="ARBA00012483"/>
    </source>
</evidence>
<dbReference type="PROSITE" id="PS50089">
    <property type="entry name" value="ZF_RING_2"/>
    <property type="match status" value="1"/>
</dbReference>
<dbReference type="SUPFAM" id="SSF57850">
    <property type="entry name" value="RING/U-box"/>
    <property type="match status" value="1"/>
</dbReference>
<evidence type="ECO:0000256" key="14">
    <source>
        <dbReference type="ARBA" id="ARBA00022927"/>
    </source>
</evidence>
<sequence length="454" mass="52162">MVNFRQCQALRVAESRAPPSRARSVLQQSQGRATLHRTQMWSSRKERSRSRDTALRHSKKAVTPEQEEQEDEPMYTGPLAHADYHRMKQELVAISKKTIHKQSKVIDELRAELTATQESHRVELEKHKRQSRKSDEVASSVESSLTCQICMELLLKPYGLSPCGHVLCLTCLLEWFKAAPPGADEMHDDDYPDAILYRKKTCPCCRTVIRTRPIPLYLVKSIASTLEKAKAPAGTVRPSPPPDDEDPWAGIFRDPTDYEGYWSTDDEDSDERDGEDVDDDEDEDDDEGSEEEDGYWSFDGYGTGEDEDGYRGPYATARWAPPTVHVSLNDYAFLDPDSEEFKMLRRGATLQMIELFRMSYTHNSGLTAVVEDDNVVYLGWNIELHPTDETGEEYMDWALVDMFDRPERWRMIHDEFDGSWVAHKLVPRSDAEEHYDDTDSEMWTAESDEDDEDI</sequence>
<keyword evidence="10" id="KW-0479">Metal-binding</keyword>
<dbReference type="GO" id="GO:0005778">
    <property type="term" value="C:peroxisomal membrane"/>
    <property type="evidence" value="ECO:0007669"/>
    <property type="project" value="UniProtKB-SubCell"/>
</dbReference>
<feature type="region of interest" description="Disordered" evidence="20">
    <location>
        <begin position="431"/>
        <end position="454"/>
    </location>
</feature>
<reference evidence="22" key="1">
    <citation type="journal article" date="2019" name="J. For. Res.">
        <title>Expression and analysis of zinc finger family gene in Lenzites gibbosa.</title>
        <authorList>
            <person name="Zhang J."/>
            <person name="Chi Y."/>
            <person name="Li S."/>
            <person name="Zhang J."/>
            <person name="Chen J."/>
        </authorList>
    </citation>
    <scope>NUCLEOTIDE SEQUENCE</scope>
    <source>
        <strain evidence="22">ZnF71</strain>
    </source>
</reference>
<evidence type="ECO:0000256" key="16">
    <source>
        <dbReference type="ARBA" id="ARBA00023136"/>
    </source>
</evidence>
<evidence type="ECO:0000256" key="3">
    <source>
        <dbReference type="ARBA" id="ARBA00004906"/>
    </source>
</evidence>
<keyword evidence="13" id="KW-0862">Zinc</keyword>
<keyword evidence="17" id="KW-0576">Peroxisome</keyword>
<keyword evidence="12" id="KW-0833">Ubl conjugation pathway</keyword>
<dbReference type="Pfam" id="PF26609">
    <property type="entry name" value="DUF8191"/>
    <property type="match status" value="1"/>
</dbReference>
<dbReference type="PROSITE" id="PS00518">
    <property type="entry name" value="ZF_RING_1"/>
    <property type="match status" value="1"/>
</dbReference>